<gene>
    <name evidence="1" type="ORF">J2853_002385</name>
</gene>
<name>A0ABT9QB72_9ACTN</name>
<keyword evidence="2" id="KW-1185">Reference proteome</keyword>
<evidence type="ECO:0000313" key="2">
    <source>
        <dbReference type="Proteomes" id="UP001225356"/>
    </source>
</evidence>
<organism evidence="1 2">
    <name type="scientific">Streptosporangium lutulentum</name>
    <dbReference type="NCBI Taxonomy" id="1461250"/>
    <lineage>
        <taxon>Bacteria</taxon>
        <taxon>Bacillati</taxon>
        <taxon>Actinomycetota</taxon>
        <taxon>Actinomycetes</taxon>
        <taxon>Streptosporangiales</taxon>
        <taxon>Streptosporangiaceae</taxon>
        <taxon>Streptosporangium</taxon>
    </lineage>
</organism>
<accession>A0ABT9QB72</accession>
<protein>
    <submittedName>
        <fullName evidence="1">Uncharacterized protein</fullName>
    </submittedName>
</protein>
<comment type="caution">
    <text evidence="1">The sequence shown here is derived from an EMBL/GenBank/DDBJ whole genome shotgun (WGS) entry which is preliminary data.</text>
</comment>
<evidence type="ECO:0000313" key="1">
    <source>
        <dbReference type="EMBL" id="MDP9843174.1"/>
    </source>
</evidence>
<sequence length="31" mass="3491">MIDRASRIADRITPWALGTTVYGWRGRSRAG</sequence>
<proteinExistence type="predicted"/>
<reference evidence="1 2" key="1">
    <citation type="submission" date="2023-07" db="EMBL/GenBank/DDBJ databases">
        <title>Sequencing the genomes of 1000 actinobacteria strains.</title>
        <authorList>
            <person name="Klenk H.-P."/>
        </authorList>
    </citation>
    <scope>NUCLEOTIDE SEQUENCE [LARGE SCALE GENOMIC DNA]</scope>
    <source>
        <strain evidence="1 2">DSM 46740</strain>
    </source>
</reference>
<dbReference type="EMBL" id="JAUSQU010000001">
    <property type="protein sequence ID" value="MDP9843174.1"/>
    <property type="molecule type" value="Genomic_DNA"/>
</dbReference>
<dbReference type="Proteomes" id="UP001225356">
    <property type="component" value="Unassembled WGS sequence"/>
</dbReference>